<dbReference type="Proteomes" id="UP001165064">
    <property type="component" value="Unassembled WGS sequence"/>
</dbReference>
<sequence>MELEEATLIHLLFLFSVTQYLLLPNENPGVEMNRESVRPENHYVKLLKPMKFVFAGDLTALLNPILRAKYGEYLETMDYSLFDKYHLHTYPGFPSREMLISGYTSKVYSSSNLTSCLLSELSTLIARFYLKCVSYLKDQLGSFIPGKLEINNLKPGCRITKDGSTILLISFESVSIEHVFDEGYLYSTRTQDMLLRIRLPFSLPKAGIAYWFSEPLLYLVSENKHDVETVTLTRPRCKLVTFYP</sequence>
<keyword evidence="2" id="KW-1185">Reference proteome</keyword>
<evidence type="ECO:0000313" key="1">
    <source>
        <dbReference type="EMBL" id="GMF05562.1"/>
    </source>
</evidence>
<comment type="caution">
    <text evidence="1">The sequence shown here is derived from an EMBL/GenBank/DDBJ whole genome shotgun (WGS) entry which is preliminary data.</text>
</comment>
<dbReference type="EMBL" id="BSXS01014494">
    <property type="protein sequence ID" value="GMF05562.1"/>
    <property type="molecule type" value="Genomic_DNA"/>
</dbReference>
<organism evidence="1 2">
    <name type="scientific">Ambrosiozyma monospora</name>
    <name type="common">Yeast</name>
    <name type="synonym">Endomycopsis monosporus</name>
    <dbReference type="NCBI Taxonomy" id="43982"/>
    <lineage>
        <taxon>Eukaryota</taxon>
        <taxon>Fungi</taxon>
        <taxon>Dikarya</taxon>
        <taxon>Ascomycota</taxon>
        <taxon>Saccharomycotina</taxon>
        <taxon>Pichiomycetes</taxon>
        <taxon>Pichiales</taxon>
        <taxon>Pichiaceae</taxon>
        <taxon>Ambrosiozyma</taxon>
    </lineage>
</organism>
<name>A0ACB5UAL6_AMBMO</name>
<protein>
    <submittedName>
        <fullName evidence="1">Unnamed protein product</fullName>
    </submittedName>
</protein>
<reference evidence="1" key="1">
    <citation type="submission" date="2023-04" db="EMBL/GenBank/DDBJ databases">
        <title>Ambrosiozyma monospora NBRC 10751.</title>
        <authorList>
            <person name="Ichikawa N."/>
            <person name="Sato H."/>
            <person name="Tonouchi N."/>
        </authorList>
    </citation>
    <scope>NUCLEOTIDE SEQUENCE</scope>
    <source>
        <strain evidence="1">NBRC 10751</strain>
    </source>
</reference>
<evidence type="ECO:0000313" key="2">
    <source>
        <dbReference type="Proteomes" id="UP001165064"/>
    </source>
</evidence>
<gene>
    <name evidence="1" type="ORF">Amon02_001237800</name>
</gene>
<proteinExistence type="predicted"/>
<accession>A0ACB5UAL6</accession>